<evidence type="ECO:0000313" key="13">
    <source>
        <dbReference type="EMBL" id="ACK53143.1"/>
    </source>
</evidence>
<dbReference type="PROSITE" id="PS50885">
    <property type="entry name" value="HAMP"/>
    <property type="match status" value="1"/>
</dbReference>
<dbReference type="SUPFAM" id="SSF47384">
    <property type="entry name" value="Homodimeric domain of signal transducing histidine kinase"/>
    <property type="match status" value="1"/>
</dbReference>
<feature type="transmembrane region" description="Helical" evidence="10">
    <location>
        <begin position="184"/>
        <end position="206"/>
    </location>
</feature>
<dbReference type="eggNOG" id="COG4191">
    <property type="taxonomic scope" value="Bacteria"/>
</dbReference>
<dbReference type="CDD" id="cd00130">
    <property type="entry name" value="PAS"/>
    <property type="match status" value="1"/>
</dbReference>
<dbReference type="SMART" id="SM00304">
    <property type="entry name" value="HAMP"/>
    <property type="match status" value="1"/>
</dbReference>
<dbReference type="Gene3D" id="6.10.340.10">
    <property type="match status" value="1"/>
</dbReference>
<dbReference type="PROSITE" id="PS50109">
    <property type="entry name" value="HIS_KIN"/>
    <property type="match status" value="1"/>
</dbReference>
<evidence type="ECO:0000256" key="8">
    <source>
        <dbReference type="ARBA" id="ARBA00022840"/>
    </source>
</evidence>
<dbReference type="PANTHER" id="PTHR43065:SF10">
    <property type="entry name" value="PEROXIDE STRESS-ACTIVATED HISTIDINE KINASE MAK3"/>
    <property type="match status" value="1"/>
</dbReference>
<keyword evidence="9" id="KW-0902">Two-component regulatory system</keyword>
<dbReference type="InterPro" id="IPR036097">
    <property type="entry name" value="HisK_dim/P_sf"/>
</dbReference>
<evidence type="ECO:0000256" key="9">
    <source>
        <dbReference type="ARBA" id="ARBA00023012"/>
    </source>
</evidence>
<name>C4ZIK6_THASP</name>
<gene>
    <name evidence="13" type="ordered locus">Tmz1t_0359</name>
</gene>
<feature type="transmembrane region" description="Helical" evidence="10">
    <location>
        <begin position="21"/>
        <end position="41"/>
    </location>
</feature>
<dbReference type="SUPFAM" id="SSF55785">
    <property type="entry name" value="PYP-like sensor domain (PAS domain)"/>
    <property type="match status" value="1"/>
</dbReference>
<sequence>MPIRVVAARQDSLARQMLWRILIVASAASVAFATVFVALYLDQLKATRADASLNLNRMLATTWENAMLKRDVEGLREIVSSLGALRDIRDVLVLAPNGEVRFASNPVRLGMQLPGLVASTAGGMATSRFEHGIEDEEVLRSINPVPNRTECVPCHGPVSSSPINGVLVIDYDATPVRQQALASAALFAAAGGLVIVLTIMAVWWLLRRRVLNPLAHLDRAAGALAAGDLSARVEVAHLDEIGRSAQRFNTMADALQRELGRHAAHRKYLQDLIDGLPDGLRVIRKSDFTVVSANRAFGEQLGLSATAGQPCYLSSHGRSSPCVPTMVRCPVAELHEHGQVLKCHHRHRRASGEEFAVEVHAGLIDVDTEQGRERYIVESVRDLSRAASISQEHRMTELGLLAAGIAHEIHNPLGSLRLGLEAMERRLRGRPERDDRIDDYLRTMDEEIDRCLQVTQRLLMLSRPPQARVQPVDVNPVLADTSCLLAYDAENRQIEHILEADKAAPRVWADDADLRMLMINLVQNAHHAMPSGGQVTLRSHIIGDEVLIEVEDTGVGIPEDDVPHLFEPFFSRRADGEPGTGLGLSICRSIVDHYGGRIAVESRPGEGARFRVSLPRVLE</sequence>
<dbReference type="Gene3D" id="3.30.450.290">
    <property type="match status" value="1"/>
</dbReference>
<evidence type="ECO:0000256" key="4">
    <source>
        <dbReference type="ARBA" id="ARBA00022553"/>
    </source>
</evidence>
<keyword evidence="4" id="KW-0597">Phosphoprotein</keyword>
<keyword evidence="5" id="KW-0808">Transferase</keyword>
<keyword evidence="10" id="KW-0472">Membrane</keyword>
<dbReference type="RefSeq" id="WP_012584405.1">
    <property type="nucleotide sequence ID" value="NC_011662.2"/>
</dbReference>
<evidence type="ECO:0000256" key="1">
    <source>
        <dbReference type="ARBA" id="ARBA00000085"/>
    </source>
</evidence>
<dbReference type="CDD" id="cd06225">
    <property type="entry name" value="HAMP"/>
    <property type="match status" value="1"/>
</dbReference>
<evidence type="ECO:0000313" key="14">
    <source>
        <dbReference type="Proteomes" id="UP000002186"/>
    </source>
</evidence>
<evidence type="ECO:0000256" key="7">
    <source>
        <dbReference type="ARBA" id="ARBA00022777"/>
    </source>
</evidence>
<protein>
    <recommendedName>
        <fullName evidence="3">histidine kinase</fullName>
        <ecNumber evidence="3">2.7.13.3</ecNumber>
    </recommendedName>
</protein>
<feature type="domain" description="HAMP" evidence="12">
    <location>
        <begin position="208"/>
        <end position="260"/>
    </location>
</feature>
<organism evidence="13 14">
    <name type="scientific">Thauera aminoaromatica</name>
    <dbReference type="NCBI Taxonomy" id="164330"/>
    <lineage>
        <taxon>Bacteria</taxon>
        <taxon>Pseudomonadati</taxon>
        <taxon>Pseudomonadota</taxon>
        <taxon>Betaproteobacteria</taxon>
        <taxon>Rhodocyclales</taxon>
        <taxon>Zoogloeaceae</taxon>
        <taxon>Thauera</taxon>
    </lineage>
</organism>
<dbReference type="PANTHER" id="PTHR43065">
    <property type="entry name" value="SENSOR HISTIDINE KINASE"/>
    <property type="match status" value="1"/>
</dbReference>
<keyword evidence="14" id="KW-1185">Reference proteome</keyword>
<keyword evidence="10" id="KW-0812">Transmembrane</keyword>
<evidence type="ECO:0000259" key="11">
    <source>
        <dbReference type="PROSITE" id="PS50109"/>
    </source>
</evidence>
<evidence type="ECO:0000256" key="5">
    <source>
        <dbReference type="ARBA" id="ARBA00022679"/>
    </source>
</evidence>
<dbReference type="Gene3D" id="1.10.287.130">
    <property type="match status" value="1"/>
</dbReference>
<dbReference type="Pfam" id="PF00672">
    <property type="entry name" value="HAMP"/>
    <property type="match status" value="1"/>
</dbReference>
<dbReference type="InterPro" id="IPR003660">
    <property type="entry name" value="HAMP_dom"/>
</dbReference>
<dbReference type="CDD" id="cd00082">
    <property type="entry name" value="HisKA"/>
    <property type="match status" value="1"/>
</dbReference>
<keyword evidence="8" id="KW-0067">ATP-binding</keyword>
<dbReference type="EC" id="2.7.13.3" evidence="3"/>
<dbReference type="GO" id="GO:0016020">
    <property type="term" value="C:membrane"/>
    <property type="evidence" value="ECO:0007669"/>
    <property type="project" value="UniProtKB-SubCell"/>
</dbReference>
<dbReference type="Proteomes" id="UP000002186">
    <property type="component" value="Chromosome"/>
</dbReference>
<dbReference type="Gene3D" id="3.30.450.20">
    <property type="entry name" value="PAS domain"/>
    <property type="match status" value="1"/>
</dbReference>
<dbReference type="HOGENOM" id="CLU_442063_0_0_4"/>
<keyword evidence="6" id="KW-0547">Nucleotide-binding</keyword>
<comment type="subcellular location">
    <subcellularLocation>
        <location evidence="2">Membrane</location>
    </subcellularLocation>
</comment>
<reference evidence="14" key="1">
    <citation type="submission" date="2009-05" db="EMBL/GenBank/DDBJ databases">
        <title>Complete sequence of chromosome of Thauera sp. MZ1T.</title>
        <authorList>
            <consortium name="US DOE Joint Genome Institute"/>
            <person name="Lucas S."/>
            <person name="Copeland A."/>
            <person name="Lapidus A."/>
            <person name="Glavina del Rio T."/>
            <person name="Dalin E."/>
            <person name="Tice H."/>
            <person name="Bruce D."/>
            <person name="Goodwin L."/>
            <person name="Pitluck S."/>
            <person name="Sims D."/>
            <person name="Brettin T."/>
            <person name="Detter J.C."/>
            <person name="Han C."/>
            <person name="Larimer F."/>
            <person name="Land M."/>
            <person name="Hauser L."/>
            <person name="Kyrpides N."/>
            <person name="Mikhailova N."/>
            <person name="Sayler G.S."/>
        </authorList>
    </citation>
    <scope>NUCLEOTIDE SEQUENCE [LARGE SCALE GENOMIC DNA]</scope>
    <source>
        <strain evidence="14">MZ1T</strain>
    </source>
</reference>
<evidence type="ECO:0000256" key="6">
    <source>
        <dbReference type="ARBA" id="ARBA00022741"/>
    </source>
</evidence>
<dbReference type="SMART" id="SM00388">
    <property type="entry name" value="HisKA"/>
    <property type="match status" value="1"/>
</dbReference>
<dbReference type="InterPro" id="IPR003594">
    <property type="entry name" value="HATPase_dom"/>
</dbReference>
<proteinExistence type="predicted"/>
<dbReference type="InterPro" id="IPR003661">
    <property type="entry name" value="HisK_dim/P_dom"/>
</dbReference>
<dbReference type="InterPro" id="IPR005467">
    <property type="entry name" value="His_kinase_dom"/>
</dbReference>
<dbReference type="GO" id="GO:0000155">
    <property type="term" value="F:phosphorelay sensor kinase activity"/>
    <property type="evidence" value="ECO:0007669"/>
    <property type="project" value="InterPro"/>
</dbReference>
<dbReference type="GO" id="GO:0005524">
    <property type="term" value="F:ATP binding"/>
    <property type="evidence" value="ECO:0007669"/>
    <property type="project" value="UniProtKB-KW"/>
</dbReference>
<dbReference type="InterPro" id="IPR036890">
    <property type="entry name" value="HATPase_C_sf"/>
</dbReference>
<dbReference type="InterPro" id="IPR004358">
    <property type="entry name" value="Sig_transdc_His_kin-like_C"/>
</dbReference>
<dbReference type="InterPro" id="IPR000014">
    <property type="entry name" value="PAS"/>
</dbReference>
<reference evidence="13 14" key="2">
    <citation type="journal article" date="2012" name="Stand. Genomic Sci.">
        <title>Complete genome sequence of Thauera aminoaromatica strain MZ1T.</title>
        <authorList>
            <person name="Jiang K."/>
            <person name="Sanseverino J."/>
            <person name="Chauhan A."/>
            <person name="Lucas S."/>
            <person name="Copeland A."/>
            <person name="Lapidus A."/>
            <person name="Del Rio T.G."/>
            <person name="Dalin E."/>
            <person name="Tice H."/>
            <person name="Bruce D."/>
            <person name="Goodwin L."/>
            <person name="Pitluck S."/>
            <person name="Sims D."/>
            <person name="Brettin T."/>
            <person name="Detter J.C."/>
            <person name="Han C."/>
            <person name="Chang Y.J."/>
            <person name="Larimer F."/>
            <person name="Land M."/>
            <person name="Hauser L."/>
            <person name="Kyrpides N.C."/>
            <person name="Mikhailova N."/>
            <person name="Moser S."/>
            <person name="Jegier P."/>
            <person name="Close D."/>
            <person name="Debruyn J.M."/>
            <person name="Wang Y."/>
            <person name="Layton A.C."/>
            <person name="Allen M.S."/>
            <person name="Sayler G.S."/>
        </authorList>
    </citation>
    <scope>NUCLEOTIDE SEQUENCE [LARGE SCALE GENOMIC DNA]</scope>
    <source>
        <strain evidence="13 14">MZ1T</strain>
    </source>
</reference>
<dbReference type="Gene3D" id="3.30.565.10">
    <property type="entry name" value="Histidine kinase-like ATPase, C-terminal domain"/>
    <property type="match status" value="1"/>
</dbReference>
<dbReference type="KEGG" id="tmz:Tmz1t_0359"/>
<dbReference type="SMART" id="SM00387">
    <property type="entry name" value="HATPase_c"/>
    <property type="match status" value="1"/>
</dbReference>
<dbReference type="SUPFAM" id="SSF158472">
    <property type="entry name" value="HAMP domain-like"/>
    <property type="match status" value="1"/>
</dbReference>
<evidence type="ECO:0000256" key="2">
    <source>
        <dbReference type="ARBA" id="ARBA00004370"/>
    </source>
</evidence>
<dbReference type="EMBL" id="CP001281">
    <property type="protein sequence ID" value="ACK53143.1"/>
    <property type="molecule type" value="Genomic_DNA"/>
</dbReference>
<dbReference type="AlphaFoldDB" id="C4ZIK6"/>
<feature type="domain" description="Histidine kinase" evidence="11">
    <location>
        <begin position="404"/>
        <end position="618"/>
    </location>
</feature>
<evidence type="ECO:0000256" key="10">
    <source>
        <dbReference type="SAM" id="Phobius"/>
    </source>
</evidence>
<evidence type="ECO:0000259" key="12">
    <source>
        <dbReference type="PROSITE" id="PS50885"/>
    </source>
</evidence>
<dbReference type="Pfam" id="PF00512">
    <property type="entry name" value="HisKA"/>
    <property type="match status" value="1"/>
</dbReference>
<dbReference type="SUPFAM" id="SSF55874">
    <property type="entry name" value="ATPase domain of HSP90 chaperone/DNA topoisomerase II/histidine kinase"/>
    <property type="match status" value="1"/>
</dbReference>
<dbReference type="PRINTS" id="PR00344">
    <property type="entry name" value="BCTRLSENSOR"/>
</dbReference>
<evidence type="ECO:0000256" key="3">
    <source>
        <dbReference type="ARBA" id="ARBA00012438"/>
    </source>
</evidence>
<dbReference type="InterPro" id="IPR035965">
    <property type="entry name" value="PAS-like_dom_sf"/>
</dbReference>
<dbReference type="Pfam" id="PF02518">
    <property type="entry name" value="HATPase_c"/>
    <property type="match status" value="1"/>
</dbReference>
<accession>C4ZIK6</accession>
<comment type="catalytic activity">
    <reaction evidence="1">
        <text>ATP + protein L-histidine = ADP + protein N-phospho-L-histidine.</text>
        <dbReference type="EC" id="2.7.13.3"/>
    </reaction>
</comment>
<dbReference type="STRING" id="85643.Tmz1t_0359"/>
<keyword evidence="10" id="KW-1133">Transmembrane helix</keyword>
<keyword evidence="7 13" id="KW-0418">Kinase</keyword>